<dbReference type="Pfam" id="PF13589">
    <property type="entry name" value="HATPase_c_3"/>
    <property type="match status" value="1"/>
</dbReference>
<sequence length="500" mass="55951">MFRHLNYKPWFALAEFVDNAVQSYLANVERLKRVEGRLAKLTIKIRVDKSVPGRITIQDNAAGIPLSDFPRAFRPAVAPLDASGLSEFGMGMKSAACWFSPIWSVRTKALGEDVERLVRFDVATIVRDELEELSVTSSPSEKNYHFTEVVLEALHHPPAGRTLGKIKAHLCDIYRVFIREGVLDLWFDDELLKWQESSVLIAPYSRTPDAESQIWKKEIRFDLGEGQSVTGYAALRDPGNFAKSGFALFRRGRLIEGSVDEGYRPPFIFGSSGSFRHLRLFGELHLKGFEISHTKDGFRWDEDEQPFLELLKEHLDAEPLPLLKQADLYRALASKKDRGKAASEALSRTADVLATSLPEILPEIADKGTSETSSEPIAKDHNLGEREFTFAFRDDPWRIVIRMSDDPSEGELFSTSNYVREFDGTNVLEVGLNMAHPFAVSFAQTNTQNLEALLRIACGLAVGEHLARASGVKGAGTVRRNLNDVLKYALSKPSILETQP</sequence>
<gene>
    <name evidence="1" type="ORF">CG010_019275</name>
</gene>
<accession>A0AAP9E7S4</accession>
<proteinExistence type="predicted"/>
<dbReference type="InterPro" id="IPR036890">
    <property type="entry name" value="HATPase_C_sf"/>
</dbReference>
<dbReference type="GO" id="GO:0005524">
    <property type="term" value="F:ATP binding"/>
    <property type="evidence" value="ECO:0007669"/>
    <property type="project" value="UniProtKB-KW"/>
</dbReference>
<evidence type="ECO:0000313" key="2">
    <source>
        <dbReference type="Proteomes" id="UP000222296"/>
    </source>
</evidence>
<evidence type="ECO:0000313" key="1">
    <source>
        <dbReference type="EMBL" id="QDY96311.2"/>
    </source>
</evidence>
<name>A0AAP9E7S4_AGRTU</name>
<dbReference type="AlphaFoldDB" id="A0AAP9E7S4"/>
<keyword evidence="1" id="KW-0547">Nucleotide-binding</keyword>
<reference evidence="1 2" key="1">
    <citation type="journal article" date="2017" name="Genome Announc.">
        <title>Draft Genome Sequence of Agrobacterium tumefaciens Biovar 1 Strain 186, Isolated from Walnut.</title>
        <authorList>
            <person name="Poret-Peterson A.T."/>
            <person name="Bhatnagar S."/>
            <person name="McClean A.E."/>
            <person name="Kluepfel D.A."/>
        </authorList>
    </citation>
    <scope>NUCLEOTIDE SEQUENCE [LARGE SCALE GENOMIC DNA]</scope>
    <source>
        <strain evidence="1 2">186</strain>
    </source>
</reference>
<keyword evidence="1" id="KW-0067">ATP-binding</keyword>
<dbReference type="Proteomes" id="UP000222296">
    <property type="component" value="Chromosome Linear"/>
</dbReference>
<dbReference type="RefSeq" id="WP_163117992.1">
    <property type="nucleotide sequence ID" value="NZ_CP042275.2"/>
</dbReference>
<organism evidence="1 2">
    <name type="scientific">Agrobacterium tumefaciens</name>
    <dbReference type="NCBI Taxonomy" id="358"/>
    <lineage>
        <taxon>Bacteria</taxon>
        <taxon>Pseudomonadati</taxon>
        <taxon>Pseudomonadota</taxon>
        <taxon>Alphaproteobacteria</taxon>
        <taxon>Hyphomicrobiales</taxon>
        <taxon>Rhizobiaceae</taxon>
        <taxon>Rhizobium/Agrobacterium group</taxon>
        <taxon>Agrobacterium</taxon>
        <taxon>Agrobacterium tumefaciens complex</taxon>
    </lineage>
</organism>
<dbReference type="SUPFAM" id="SSF55874">
    <property type="entry name" value="ATPase domain of HSP90 chaperone/DNA topoisomerase II/histidine kinase"/>
    <property type="match status" value="1"/>
</dbReference>
<dbReference type="EMBL" id="CP042275">
    <property type="protein sequence ID" value="QDY96311.2"/>
    <property type="molecule type" value="Genomic_DNA"/>
</dbReference>
<dbReference type="Gene3D" id="3.30.565.10">
    <property type="entry name" value="Histidine kinase-like ATPase, C-terminal domain"/>
    <property type="match status" value="1"/>
</dbReference>
<protein>
    <submittedName>
        <fullName evidence="1">ATP-binding protein</fullName>
    </submittedName>
</protein>